<proteinExistence type="predicted"/>
<dbReference type="InterPro" id="IPR009683">
    <property type="entry name" value="Extensin-like_C"/>
</dbReference>
<reference evidence="3 4" key="1">
    <citation type="submission" date="2018-03" db="EMBL/GenBank/DDBJ databases">
        <authorList>
            <person name="Keele B.F."/>
        </authorList>
    </citation>
    <scope>NUCLEOTIDE SEQUENCE [LARGE SCALE GENOMIC DNA]</scope>
    <source>
        <strain evidence="3 4">CECT 8811</strain>
    </source>
</reference>
<feature type="domain" description="Extensin-like C-terminal" evidence="2">
    <location>
        <begin position="77"/>
        <end position="250"/>
    </location>
</feature>
<dbReference type="AlphaFoldDB" id="A0A2R8ASR8"/>
<accession>A0A2R8ASR8</accession>
<protein>
    <recommendedName>
        <fullName evidence="2">Extensin-like C-terminal domain-containing protein</fullName>
    </recommendedName>
</protein>
<dbReference type="EMBL" id="OMOI01000002">
    <property type="protein sequence ID" value="SPF79091.1"/>
    <property type="molecule type" value="Genomic_DNA"/>
</dbReference>
<organism evidence="3 4">
    <name type="scientific">Aliiroseovarius pelagivivens</name>
    <dbReference type="NCBI Taxonomy" id="1639690"/>
    <lineage>
        <taxon>Bacteria</taxon>
        <taxon>Pseudomonadati</taxon>
        <taxon>Pseudomonadota</taxon>
        <taxon>Alphaproteobacteria</taxon>
        <taxon>Rhodobacterales</taxon>
        <taxon>Paracoccaceae</taxon>
        <taxon>Aliiroseovarius</taxon>
    </lineage>
</organism>
<evidence type="ECO:0000313" key="3">
    <source>
        <dbReference type="EMBL" id="SPF79091.1"/>
    </source>
</evidence>
<dbReference type="Proteomes" id="UP000244911">
    <property type="component" value="Unassembled WGS sequence"/>
</dbReference>
<keyword evidence="4" id="KW-1185">Reference proteome</keyword>
<evidence type="ECO:0000256" key="1">
    <source>
        <dbReference type="SAM" id="Phobius"/>
    </source>
</evidence>
<name>A0A2R8ASR8_9RHOB</name>
<evidence type="ECO:0000259" key="2">
    <source>
        <dbReference type="Pfam" id="PF06904"/>
    </source>
</evidence>
<keyword evidence="1" id="KW-0472">Membrane</keyword>
<dbReference type="Pfam" id="PF06904">
    <property type="entry name" value="Extensin-like_C"/>
    <property type="match status" value="1"/>
</dbReference>
<evidence type="ECO:0000313" key="4">
    <source>
        <dbReference type="Proteomes" id="UP000244911"/>
    </source>
</evidence>
<dbReference type="OrthoDB" id="9809788at2"/>
<keyword evidence="1" id="KW-1133">Transmembrane helix</keyword>
<keyword evidence="1" id="KW-0812">Transmembrane</keyword>
<sequence length="250" mass="27779">MENEAKKRRPFLQRAALFLLSSVLSLVLLGLIALWVLLRPDSVLPDHWNPTRPLSITAPVTPVTRWQLRAASQDEAVCRGVLAQAGVGFSQMEPLVSGEHCGISQRGSLSSLVGAQVTPIETRCATALRLAMWEHHDIQPAARQHLGSNVSQLLHIGSYNCRKMRTARGNEDAWSSHATAAAFDITGALLADGRRLTLLKDWKGATDESAFLRQIWRGSCKWFRLVLGPDYNRLHADHFHLQTSGWGFCR</sequence>
<gene>
    <name evidence="3" type="ORF">ALP8811_03025</name>
</gene>
<feature type="transmembrane region" description="Helical" evidence="1">
    <location>
        <begin position="16"/>
        <end position="38"/>
    </location>
</feature>